<dbReference type="AlphaFoldDB" id="A0A7C3ZNX4"/>
<dbReference type="EMBL" id="DSPX01000180">
    <property type="protein sequence ID" value="HGG02421.1"/>
    <property type="molecule type" value="Genomic_DNA"/>
</dbReference>
<keyword evidence="1" id="KW-1133">Transmembrane helix</keyword>
<comment type="caution">
    <text evidence="2">The sequence shown here is derived from an EMBL/GenBank/DDBJ whole genome shotgun (WGS) entry which is preliminary data.</text>
</comment>
<proteinExistence type="predicted"/>
<organism evidence="2">
    <name type="scientific">Planktothricoides sp. SpSt-374</name>
    <dbReference type="NCBI Taxonomy" id="2282167"/>
    <lineage>
        <taxon>Bacteria</taxon>
        <taxon>Bacillati</taxon>
        <taxon>Cyanobacteriota</taxon>
        <taxon>Cyanophyceae</taxon>
        <taxon>Oscillatoriophycideae</taxon>
        <taxon>Oscillatoriales</taxon>
        <taxon>Oscillatoriaceae</taxon>
        <taxon>Planktothricoides</taxon>
    </lineage>
</organism>
<protein>
    <submittedName>
        <fullName evidence="2">Uncharacterized protein</fullName>
    </submittedName>
</protein>
<gene>
    <name evidence="2" type="ORF">ENR15_17700</name>
</gene>
<keyword evidence="1" id="KW-0472">Membrane</keyword>
<accession>A0A7C3ZNX4</accession>
<evidence type="ECO:0000256" key="1">
    <source>
        <dbReference type="SAM" id="Phobius"/>
    </source>
</evidence>
<name>A0A7C3ZNX4_9CYAN</name>
<feature type="transmembrane region" description="Helical" evidence="1">
    <location>
        <begin position="50"/>
        <end position="75"/>
    </location>
</feature>
<sequence length="103" mass="11172">MQAIVQLEQLHILDVARTEVICRVNHGEITAAMVSPIAALLPKSQTPHPFILLFLTTFSSFVFGFIPITFGLSLSGGPEQFLLNRLSGSIIAEKNSPGNIPEL</sequence>
<keyword evidence="1" id="KW-0812">Transmembrane</keyword>
<reference evidence="2" key="1">
    <citation type="journal article" date="2020" name="mSystems">
        <title>Genome- and Community-Level Interaction Insights into Carbon Utilization and Element Cycling Functions of Hydrothermarchaeota in Hydrothermal Sediment.</title>
        <authorList>
            <person name="Zhou Z."/>
            <person name="Liu Y."/>
            <person name="Xu W."/>
            <person name="Pan J."/>
            <person name="Luo Z.H."/>
            <person name="Li M."/>
        </authorList>
    </citation>
    <scope>NUCLEOTIDE SEQUENCE [LARGE SCALE GENOMIC DNA]</scope>
    <source>
        <strain evidence="2">SpSt-374</strain>
    </source>
</reference>
<evidence type="ECO:0000313" key="2">
    <source>
        <dbReference type="EMBL" id="HGG02421.1"/>
    </source>
</evidence>